<evidence type="ECO:0000259" key="1">
    <source>
        <dbReference type="Pfam" id="PF13847"/>
    </source>
</evidence>
<gene>
    <name evidence="2" type="ORF">IC761_29830</name>
</gene>
<dbReference type="Proteomes" id="UP000594621">
    <property type="component" value="Chromosome"/>
</dbReference>
<dbReference type="CDD" id="cd02440">
    <property type="entry name" value="AdoMet_MTases"/>
    <property type="match status" value="1"/>
</dbReference>
<dbReference type="EMBL" id="CP061379">
    <property type="protein sequence ID" value="QPF95352.1"/>
    <property type="molecule type" value="Genomic_DNA"/>
</dbReference>
<dbReference type="PANTHER" id="PTHR43861:SF1">
    <property type="entry name" value="TRANS-ACONITATE 2-METHYLTRANSFERASE"/>
    <property type="match status" value="1"/>
</dbReference>
<dbReference type="AlphaFoldDB" id="A0A7S9DCQ0"/>
<dbReference type="PANTHER" id="PTHR43861">
    <property type="entry name" value="TRANS-ACONITATE 2-METHYLTRANSFERASE-RELATED"/>
    <property type="match status" value="1"/>
</dbReference>
<dbReference type="Gene3D" id="3.40.50.150">
    <property type="entry name" value="Vaccinia Virus protein VP39"/>
    <property type="match status" value="1"/>
</dbReference>
<dbReference type="KEGG" id="bcou:IC761_29830"/>
<evidence type="ECO:0000313" key="2">
    <source>
        <dbReference type="EMBL" id="QPF95352.1"/>
    </source>
</evidence>
<protein>
    <submittedName>
        <fullName evidence="2">Methyltransferase domain-containing protein</fullName>
    </submittedName>
</protein>
<reference evidence="2 3" key="1">
    <citation type="submission" date="2020-09" db="EMBL/GenBank/DDBJ databases">
        <title>Complete genomes of bradyrhizobia occurring on native shrubby legumes in Australia.</title>
        <authorList>
            <person name="Lafay B."/>
        </authorList>
    </citation>
    <scope>NUCLEOTIDE SEQUENCE [LARGE SCALE GENOMIC DNA]</scope>
    <source>
        <strain evidence="2 3">BDV5040</strain>
    </source>
</reference>
<proteinExistence type="predicted"/>
<feature type="domain" description="Methyltransferase" evidence="1">
    <location>
        <begin position="12"/>
        <end position="127"/>
    </location>
</feature>
<dbReference type="InterPro" id="IPR029063">
    <property type="entry name" value="SAM-dependent_MTases_sf"/>
</dbReference>
<dbReference type="InterPro" id="IPR025714">
    <property type="entry name" value="Methyltranfer_dom"/>
</dbReference>
<organism evidence="2 3">
    <name type="scientific">Bradyrhizobium commune</name>
    <dbReference type="NCBI Taxonomy" id="83627"/>
    <lineage>
        <taxon>Bacteria</taxon>
        <taxon>Pseudomonadati</taxon>
        <taxon>Pseudomonadota</taxon>
        <taxon>Alphaproteobacteria</taxon>
        <taxon>Hyphomicrobiales</taxon>
        <taxon>Nitrobacteraceae</taxon>
        <taxon>Bradyrhizobium</taxon>
    </lineage>
</organism>
<name>A0A7S9DCQ0_9BRAD</name>
<dbReference type="Pfam" id="PF13847">
    <property type="entry name" value="Methyltransf_31"/>
    <property type="match status" value="1"/>
</dbReference>
<dbReference type="SUPFAM" id="SSF53335">
    <property type="entry name" value="S-adenosyl-L-methionine-dependent methyltransferases"/>
    <property type="match status" value="1"/>
</dbReference>
<sequence length="245" mass="26864">MTERMFDDAPISAGMRVLDIGCGPGTVSLMLSRRVGDHGHVFAVDRDPQVLQAARARARDAGFLNITFVEGGFDVVVPGHGTLDGAVGRRVLMYQPDAAQAITQLARAVRPGGLIAFHEHDTSSVNDDRTLLPLHDQVRGWLRDMLRKEEVNLHMGFDLHGAFSAAGLTVECVRAEANVLTPTAEYPVAAIIRAVLPRLLKHGIVTETEAQVDTLDERLLAERKRNNATCLWELVFCAWARKPAK</sequence>
<keyword evidence="2" id="KW-0489">Methyltransferase</keyword>
<evidence type="ECO:0000313" key="3">
    <source>
        <dbReference type="Proteomes" id="UP000594621"/>
    </source>
</evidence>
<keyword evidence="3" id="KW-1185">Reference proteome</keyword>
<dbReference type="GO" id="GO:0032259">
    <property type="term" value="P:methylation"/>
    <property type="evidence" value="ECO:0007669"/>
    <property type="project" value="UniProtKB-KW"/>
</dbReference>
<accession>A0A7S9DCQ0</accession>
<dbReference type="GO" id="GO:0008168">
    <property type="term" value="F:methyltransferase activity"/>
    <property type="evidence" value="ECO:0007669"/>
    <property type="project" value="UniProtKB-KW"/>
</dbReference>
<keyword evidence="2" id="KW-0808">Transferase</keyword>